<dbReference type="SMART" id="SM00422">
    <property type="entry name" value="HTH_MERR"/>
    <property type="match status" value="1"/>
</dbReference>
<dbReference type="SUPFAM" id="SSF46955">
    <property type="entry name" value="Putative DNA-binding domain"/>
    <property type="match status" value="1"/>
</dbReference>
<dbReference type="InterPro" id="IPR000551">
    <property type="entry name" value="MerR-type_HTH_dom"/>
</dbReference>
<keyword evidence="1" id="KW-0678">Repressor</keyword>
<evidence type="ECO:0000256" key="2">
    <source>
        <dbReference type="ARBA" id="ARBA00023015"/>
    </source>
</evidence>
<keyword evidence="7" id="KW-1185">Reference proteome</keyword>
<proteinExistence type="predicted"/>
<dbReference type="RefSeq" id="WP_224123217.1">
    <property type="nucleotide sequence ID" value="NZ_JAIQZJ010000006.1"/>
</dbReference>
<dbReference type="PANTHER" id="PTHR30204:SF69">
    <property type="entry name" value="MERR-FAMILY TRANSCRIPTIONAL REGULATOR"/>
    <property type="match status" value="1"/>
</dbReference>
<keyword evidence="4" id="KW-0804">Transcription</keyword>
<dbReference type="EMBL" id="JAIQZJ010000006">
    <property type="protein sequence ID" value="MBZ5738846.1"/>
    <property type="molecule type" value="Genomic_DNA"/>
</dbReference>
<organism evidence="6 7">
    <name type="scientific">Nocardioides mangrovi</name>
    <dbReference type="NCBI Taxonomy" id="2874580"/>
    <lineage>
        <taxon>Bacteria</taxon>
        <taxon>Bacillati</taxon>
        <taxon>Actinomycetota</taxon>
        <taxon>Actinomycetes</taxon>
        <taxon>Propionibacteriales</taxon>
        <taxon>Nocardioidaceae</taxon>
        <taxon>Nocardioides</taxon>
    </lineage>
</organism>
<protein>
    <submittedName>
        <fullName evidence="6">MerR family DNA-binding transcriptional regulator</fullName>
    </submittedName>
</protein>
<gene>
    <name evidence="6" type="ORF">K8U61_11785</name>
</gene>
<dbReference type="Proteomes" id="UP000780875">
    <property type="component" value="Unassembled WGS sequence"/>
</dbReference>
<dbReference type="GO" id="GO:0003677">
    <property type="term" value="F:DNA binding"/>
    <property type="evidence" value="ECO:0007669"/>
    <property type="project" value="UniProtKB-KW"/>
</dbReference>
<evidence type="ECO:0000256" key="1">
    <source>
        <dbReference type="ARBA" id="ARBA00022491"/>
    </source>
</evidence>
<dbReference type="InterPro" id="IPR019278">
    <property type="entry name" value="DICT_dom"/>
</dbReference>
<sequence length="293" mass="32471">MSLDRVSNSGLSIGELAERTQVSVATLRAWERRYGFPVPMRLPSGHRRYAAGDIARIREVVRRRAEGARLDAAIERVRDIGRPTDGSVFASLRREYPYLPVERLHKSTLVALSWAIEDEFCAKADRARIFGGFQHARHYRSSQRRWEDLGRLAASAFVFADFDDDDLVGGARGEVIRVGLGPESPLRREWLVTCDSDDSPVTLVAWELPGQESVPDPQRLFEAIWTIEPGPVRTAARICAAVAAGAHPDEAAHVLATVAAAPEAGEPDLASLNTMFTRVLRYVDRHGAHADRL</sequence>
<reference evidence="6 7" key="1">
    <citation type="submission" date="2021-09" db="EMBL/GenBank/DDBJ databases">
        <title>Whole genome sequence of Nocardioides sp. GBK3QG-3.</title>
        <authorList>
            <person name="Tuo L."/>
        </authorList>
    </citation>
    <scope>NUCLEOTIDE SEQUENCE [LARGE SCALE GENOMIC DNA]</scope>
    <source>
        <strain evidence="6 7">GBK3QG-3</strain>
    </source>
</reference>
<dbReference type="InterPro" id="IPR047057">
    <property type="entry name" value="MerR_fam"/>
</dbReference>
<evidence type="ECO:0000256" key="4">
    <source>
        <dbReference type="ARBA" id="ARBA00023163"/>
    </source>
</evidence>
<dbReference type="PANTHER" id="PTHR30204">
    <property type="entry name" value="REDOX-CYCLING DRUG-SENSING TRANSCRIPTIONAL ACTIVATOR SOXR"/>
    <property type="match status" value="1"/>
</dbReference>
<dbReference type="Gene3D" id="1.10.1660.10">
    <property type="match status" value="1"/>
</dbReference>
<name>A0ABS7UDR0_9ACTN</name>
<comment type="caution">
    <text evidence="6">The sequence shown here is derived from an EMBL/GenBank/DDBJ whole genome shotgun (WGS) entry which is preliminary data.</text>
</comment>
<keyword evidence="3 6" id="KW-0238">DNA-binding</keyword>
<evidence type="ECO:0000256" key="3">
    <source>
        <dbReference type="ARBA" id="ARBA00023125"/>
    </source>
</evidence>
<accession>A0ABS7UDR0</accession>
<evidence type="ECO:0000313" key="6">
    <source>
        <dbReference type="EMBL" id="MBZ5738846.1"/>
    </source>
</evidence>
<dbReference type="PROSITE" id="PS50937">
    <property type="entry name" value="HTH_MERR_2"/>
    <property type="match status" value="1"/>
</dbReference>
<dbReference type="InterPro" id="IPR009061">
    <property type="entry name" value="DNA-bd_dom_put_sf"/>
</dbReference>
<evidence type="ECO:0000313" key="7">
    <source>
        <dbReference type="Proteomes" id="UP000780875"/>
    </source>
</evidence>
<feature type="domain" description="HTH merR-type" evidence="5">
    <location>
        <begin position="10"/>
        <end position="79"/>
    </location>
</feature>
<dbReference type="Pfam" id="PF00376">
    <property type="entry name" value="MerR"/>
    <property type="match status" value="1"/>
</dbReference>
<evidence type="ECO:0000259" key="5">
    <source>
        <dbReference type="PROSITE" id="PS50937"/>
    </source>
</evidence>
<dbReference type="Pfam" id="PF10069">
    <property type="entry name" value="DICT"/>
    <property type="match status" value="1"/>
</dbReference>
<keyword evidence="2" id="KW-0805">Transcription regulation</keyword>